<dbReference type="PANTHER" id="PTHR11412">
    <property type="entry name" value="MACROGLOBULIN / COMPLEMENT"/>
    <property type="match status" value="1"/>
</dbReference>
<evidence type="ECO:0000256" key="1">
    <source>
        <dbReference type="ARBA" id="ARBA00022729"/>
    </source>
</evidence>
<protein>
    <recommendedName>
        <fullName evidence="3">Alpha-2-macroglobulin bait region domain-containing protein</fullName>
    </recommendedName>
</protein>
<dbReference type="EMBL" id="HACG01012247">
    <property type="protein sequence ID" value="CEK59112.1"/>
    <property type="molecule type" value="Transcribed_RNA"/>
</dbReference>
<gene>
    <name evidence="4" type="primary">ORF35216</name>
</gene>
<feature type="non-terminal residue" evidence="4">
    <location>
        <position position="235"/>
    </location>
</feature>
<evidence type="ECO:0000256" key="2">
    <source>
        <dbReference type="ARBA" id="ARBA00022966"/>
    </source>
</evidence>
<feature type="non-terminal residue" evidence="4">
    <location>
        <position position="1"/>
    </location>
</feature>
<dbReference type="AlphaFoldDB" id="A0A0B6YSL1"/>
<proteinExistence type="predicted"/>
<dbReference type="SMART" id="SM01359">
    <property type="entry name" value="A2M_N_2"/>
    <property type="match status" value="1"/>
</dbReference>
<evidence type="ECO:0000313" key="4">
    <source>
        <dbReference type="EMBL" id="CEK59112.1"/>
    </source>
</evidence>
<accession>A0A0B6YSL1</accession>
<organism evidence="4">
    <name type="scientific">Arion vulgaris</name>
    <dbReference type="NCBI Taxonomy" id="1028688"/>
    <lineage>
        <taxon>Eukaryota</taxon>
        <taxon>Metazoa</taxon>
        <taxon>Spiralia</taxon>
        <taxon>Lophotrochozoa</taxon>
        <taxon>Mollusca</taxon>
        <taxon>Gastropoda</taxon>
        <taxon>Heterobranchia</taxon>
        <taxon>Euthyneura</taxon>
        <taxon>Panpulmonata</taxon>
        <taxon>Eupulmonata</taxon>
        <taxon>Stylommatophora</taxon>
        <taxon>Helicina</taxon>
        <taxon>Arionoidea</taxon>
        <taxon>Arionidae</taxon>
        <taxon>Arion</taxon>
    </lineage>
</organism>
<keyword evidence="2" id="KW-0882">Thioester bond</keyword>
<dbReference type="Gene3D" id="2.60.40.1930">
    <property type="match status" value="1"/>
</dbReference>
<dbReference type="Pfam" id="PF07703">
    <property type="entry name" value="A2M_BRD"/>
    <property type="match status" value="1"/>
</dbReference>
<dbReference type="PANTHER" id="PTHR11412:SF136">
    <property type="entry name" value="CD109 ANTIGEN"/>
    <property type="match status" value="1"/>
</dbReference>
<name>A0A0B6YSL1_9EUPU</name>
<feature type="domain" description="Alpha-2-macroglobulin bait region" evidence="3">
    <location>
        <begin position="83"/>
        <end position="227"/>
    </location>
</feature>
<dbReference type="InterPro" id="IPR050473">
    <property type="entry name" value="A2M/Complement_sys"/>
</dbReference>
<sequence>LPNSVIIIDINISSMKPVYTNLTIPNGQTDVSYKFIPELSPDNQQSYHYWGSVGTVRVSLMSDSRVATSGPGYLYQTEYGSVISVLPITDKIPQVGERVEYKIVTNSKELQNTVSYMVISQGSIVEAGSIVSDTFSIIPTMEMCPLAKLFVYMISGGQDTELVVDTIDLSPTRCFAKEVDVSFDAAELRSGVDTTMKVQVNRLDGSNAMPGDHSVYYLGVDKSLVLLQGRTDLNK</sequence>
<evidence type="ECO:0000259" key="3">
    <source>
        <dbReference type="SMART" id="SM01359"/>
    </source>
</evidence>
<dbReference type="InterPro" id="IPR011625">
    <property type="entry name" value="A2M_N_BRD"/>
</dbReference>
<reference evidence="4" key="1">
    <citation type="submission" date="2014-12" db="EMBL/GenBank/DDBJ databases">
        <title>Insight into the proteome of Arion vulgaris.</title>
        <authorList>
            <person name="Aradska J."/>
            <person name="Bulat T."/>
            <person name="Smidak R."/>
            <person name="Sarate P."/>
            <person name="Gangsoo J."/>
            <person name="Sialana F."/>
            <person name="Bilban M."/>
            <person name="Lubec G."/>
        </authorList>
    </citation>
    <scope>NUCLEOTIDE SEQUENCE</scope>
    <source>
        <tissue evidence="4">Skin</tissue>
    </source>
</reference>
<keyword evidence="1" id="KW-0732">Signal</keyword>